<comment type="caution">
    <text evidence="2">The sequence shown here is derived from an EMBL/GenBank/DDBJ whole genome shotgun (WGS) entry which is preliminary data.</text>
</comment>
<keyword evidence="3" id="KW-1185">Reference proteome</keyword>
<feature type="compositionally biased region" description="Low complexity" evidence="1">
    <location>
        <begin position="24"/>
        <end position="46"/>
    </location>
</feature>
<name>A0A4V3FI67_9BACT</name>
<evidence type="ECO:0000313" key="2">
    <source>
        <dbReference type="EMBL" id="TDU81293.1"/>
    </source>
</evidence>
<feature type="region of interest" description="Disordered" evidence="1">
    <location>
        <begin position="21"/>
        <end position="58"/>
    </location>
</feature>
<dbReference type="AlphaFoldDB" id="A0A4V3FI67"/>
<evidence type="ECO:0008006" key="4">
    <source>
        <dbReference type="Google" id="ProtNLM"/>
    </source>
</evidence>
<dbReference type="OrthoDB" id="9853463at2"/>
<gene>
    <name evidence="2" type="ORF">EI77_00596</name>
</gene>
<reference evidence="2 3" key="1">
    <citation type="submission" date="2019-03" db="EMBL/GenBank/DDBJ databases">
        <title>Genomic Encyclopedia of Archaeal and Bacterial Type Strains, Phase II (KMG-II): from individual species to whole genera.</title>
        <authorList>
            <person name="Goeker M."/>
        </authorList>
    </citation>
    <scope>NUCLEOTIDE SEQUENCE [LARGE SCALE GENOMIC DNA]</scope>
    <source>
        <strain evidence="2 3">ATCC 25309</strain>
    </source>
</reference>
<sequence>MRTVPTFLVVASVAAITGLTSCGTSTETPTETADTSASASAAPADTAEGDITDPAQARKSTHLTKAAAKIQNGVTTRRDIIGKLGMFYTKGTNAAGQATGTWTYKPSESTGKAWIPGSAFIPGAVITYYQSVTAVFGPNDVVISHSFLESTKEKTGLGFSYGS</sequence>
<proteinExistence type="predicted"/>
<evidence type="ECO:0000256" key="1">
    <source>
        <dbReference type="SAM" id="MobiDB-lite"/>
    </source>
</evidence>
<organism evidence="2 3">
    <name type="scientific">Prosthecobacter fusiformis</name>
    <dbReference type="NCBI Taxonomy" id="48464"/>
    <lineage>
        <taxon>Bacteria</taxon>
        <taxon>Pseudomonadati</taxon>
        <taxon>Verrucomicrobiota</taxon>
        <taxon>Verrucomicrobiia</taxon>
        <taxon>Verrucomicrobiales</taxon>
        <taxon>Verrucomicrobiaceae</taxon>
        <taxon>Prosthecobacter</taxon>
    </lineage>
</organism>
<dbReference type="PROSITE" id="PS51257">
    <property type="entry name" value="PROKAR_LIPOPROTEIN"/>
    <property type="match status" value="1"/>
</dbReference>
<dbReference type="EMBL" id="SOCA01000001">
    <property type="protein sequence ID" value="TDU81293.1"/>
    <property type="molecule type" value="Genomic_DNA"/>
</dbReference>
<dbReference type="RefSeq" id="WP_133793255.1">
    <property type="nucleotide sequence ID" value="NZ_SOCA01000001.1"/>
</dbReference>
<protein>
    <recommendedName>
        <fullName evidence="4">Lipoprotein</fullName>
    </recommendedName>
</protein>
<dbReference type="Proteomes" id="UP000295662">
    <property type="component" value="Unassembled WGS sequence"/>
</dbReference>
<accession>A0A4V3FI67</accession>
<evidence type="ECO:0000313" key="3">
    <source>
        <dbReference type="Proteomes" id="UP000295662"/>
    </source>
</evidence>